<name>A0A7N9CDS6_MACFA</name>
<evidence type="ECO:0000313" key="1">
    <source>
        <dbReference type="Ensembl" id="ENSMFAP00000048857.1"/>
    </source>
</evidence>
<accession>A0A7N9CDS6</accession>
<dbReference type="Ensembl" id="ENSMFAT00000087529.1">
    <property type="protein sequence ID" value="ENSMFAP00000048857.1"/>
    <property type="gene ID" value="ENSMFAG00000053256.1"/>
</dbReference>
<reference evidence="1 2" key="1">
    <citation type="submission" date="2013-03" db="EMBL/GenBank/DDBJ databases">
        <authorList>
            <person name="Warren W."/>
            <person name="Wilson R.K."/>
        </authorList>
    </citation>
    <scope>NUCLEOTIDE SEQUENCE</scope>
</reference>
<reference evidence="1" key="3">
    <citation type="submission" date="2025-09" db="UniProtKB">
        <authorList>
            <consortium name="Ensembl"/>
        </authorList>
    </citation>
    <scope>IDENTIFICATION</scope>
</reference>
<organism evidence="1 2">
    <name type="scientific">Macaca fascicularis</name>
    <name type="common">Crab-eating macaque</name>
    <name type="synonym">Cynomolgus monkey</name>
    <dbReference type="NCBI Taxonomy" id="9541"/>
    <lineage>
        <taxon>Eukaryota</taxon>
        <taxon>Metazoa</taxon>
        <taxon>Chordata</taxon>
        <taxon>Craniata</taxon>
        <taxon>Vertebrata</taxon>
        <taxon>Euteleostomi</taxon>
        <taxon>Mammalia</taxon>
        <taxon>Eutheria</taxon>
        <taxon>Euarchontoglires</taxon>
        <taxon>Primates</taxon>
        <taxon>Haplorrhini</taxon>
        <taxon>Catarrhini</taxon>
        <taxon>Cercopithecidae</taxon>
        <taxon>Cercopithecinae</taxon>
        <taxon>Macaca</taxon>
    </lineage>
</organism>
<dbReference type="Proteomes" id="UP000233100">
    <property type="component" value="Chromosome 16"/>
</dbReference>
<dbReference type="GeneTree" id="ENSGT00390000002974"/>
<keyword evidence="2" id="KW-1185">Reference proteome</keyword>
<protein>
    <submittedName>
        <fullName evidence="1">Uncharacterized protein</fullName>
    </submittedName>
</protein>
<evidence type="ECO:0000313" key="2">
    <source>
        <dbReference type="Proteomes" id="UP000233100"/>
    </source>
</evidence>
<sequence length="148" mass="16598">MILASGARGPGFKSRTSPPLRFAETRVSSRNVLPDQRCRRLHWKSSMYRKLFCGTGVTERISVPRPAWHVRKRRGTPRLGQDAPFLLLDFLRGVSTPPLQPGFGLIDTHQSIVVDDSVRESPGTVRTWFSAALEVLCLFRSLHLTMGA</sequence>
<dbReference type="AlphaFoldDB" id="A0A7N9CDS6"/>
<proteinExistence type="predicted"/>
<reference evidence="1" key="2">
    <citation type="submission" date="2025-08" db="UniProtKB">
        <authorList>
            <consortium name="Ensembl"/>
        </authorList>
    </citation>
    <scope>IDENTIFICATION</scope>
</reference>